<organism evidence="2 3">
    <name type="scientific">Agrocybe chaxingu</name>
    <dbReference type="NCBI Taxonomy" id="84603"/>
    <lineage>
        <taxon>Eukaryota</taxon>
        <taxon>Fungi</taxon>
        <taxon>Dikarya</taxon>
        <taxon>Basidiomycota</taxon>
        <taxon>Agaricomycotina</taxon>
        <taxon>Agaricomycetes</taxon>
        <taxon>Agaricomycetidae</taxon>
        <taxon>Agaricales</taxon>
        <taxon>Agaricineae</taxon>
        <taxon>Strophariaceae</taxon>
        <taxon>Agrocybe</taxon>
    </lineage>
</organism>
<keyword evidence="3" id="KW-1185">Reference proteome</keyword>
<dbReference type="OrthoDB" id="3197870at2759"/>
<comment type="caution">
    <text evidence="2">The sequence shown here is derived from an EMBL/GenBank/DDBJ whole genome shotgun (WGS) entry which is preliminary data.</text>
</comment>
<name>A0A9W8JQC0_9AGAR</name>
<dbReference type="EMBL" id="JANKHO010002471">
    <property type="protein sequence ID" value="KAJ3492292.1"/>
    <property type="molecule type" value="Genomic_DNA"/>
</dbReference>
<sequence>MSEQPTSRLLSRSLIVRHAAWVTVCVVEDFRMPIAPYTLDDAFDESVVHILDPDAVLQARTGGVNLKPTTLPQKRSFVEDELFDSATVERPRKKARFDHTGPPATQQDHPPEPNKLSLKENVAARRISSPMTISVGNPGRRMSIFPRPSFRAQISRAAKLFESHIIQFSKPSIPPNDATCKPAAPPLNKHTLFWNDLLKKNHSDSVATLTLSVDDLLRAPGTRAAIFTVNETYLGRTFINKDYA</sequence>
<protein>
    <submittedName>
        <fullName evidence="2">Uncharacterized protein</fullName>
    </submittedName>
</protein>
<feature type="region of interest" description="Disordered" evidence="1">
    <location>
        <begin position="88"/>
        <end position="115"/>
    </location>
</feature>
<evidence type="ECO:0000256" key="1">
    <source>
        <dbReference type="SAM" id="MobiDB-lite"/>
    </source>
</evidence>
<gene>
    <name evidence="2" type="ORF">NLJ89_g11256</name>
</gene>
<dbReference type="AlphaFoldDB" id="A0A9W8JQC0"/>
<reference evidence="2" key="1">
    <citation type="submission" date="2022-07" db="EMBL/GenBank/DDBJ databases">
        <title>Genome Sequence of Agrocybe chaxingu.</title>
        <authorList>
            <person name="Buettner E."/>
        </authorList>
    </citation>
    <scope>NUCLEOTIDE SEQUENCE</scope>
    <source>
        <strain evidence="2">MP-N11</strain>
    </source>
</reference>
<proteinExistence type="predicted"/>
<evidence type="ECO:0000313" key="2">
    <source>
        <dbReference type="EMBL" id="KAJ3492292.1"/>
    </source>
</evidence>
<dbReference type="Proteomes" id="UP001148786">
    <property type="component" value="Unassembled WGS sequence"/>
</dbReference>
<accession>A0A9W8JQC0</accession>
<evidence type="ECO:0000313" key="3">
    <source>
        <dbReference type="Proteomes" id="UP001148786"/>
    </source>
</evidence>